<dbReference type="EMBL" id="JACCEW010000003">
    <property type="protein sequence ID" value="NYT37191.1"/>
    <property type="molecule type" value="Genomic_DNA"/>
</dbReference>
<evidence type="ECO:0000259" key="8">
    <source>
        <dbReference type="PROSITE" id="PS50885"/>
    </source>
</evidence>
<evidence type="ECO:0000256" key="5">
    <source>
        <dbReference type="SAM" id="MobiDB-lite"/>
    </source>
</evidence>
<dbReference type="GO" id="GO:0005886">
    <property type="term" value="C:plasma membrane"/>
    <property type="evidence" value="ECO:0007669"/>
    <property type="project" value="TreeGrafter"/>
</dbReference>
<dbReference type="OrthoDB" id="9806477at2"/>
<dbReference type="InterPro" id="IPR004089">
    <property type="entry name" value="MCPsignal_dom"/>
</dbReference>
<dbReference type="GO" id="GO:0004888">
    <property type="term" value="F:transmembrane signaling receptor activity"/>
    <property type="evidence" value="ECO:0007669"/>
    <property type="project" value="InterPro"/>
</dbReference>
<dbReference type="PROSITE" id="PS50885">
    <property type="entry name" value="HAMP"/>
    <property type="match status" value="1"/>
</dbReference>
<proteinExistence type="inferred from homology"/>
<evidence type="ECO:0000256" key="1">
    <source>
        <dbReference type="ARBA" id="ARBA00004370"/>
    </source>
</evidence>
<evidence type="ECO:0000256" key="6">
    <source>
        <dbReference type="SAM" id="Phobius"/>
    </source>
</evidence>
<feature type="compositionally biased region" description="Polar residues" evidence="5">
    <location>
        <begin position="596"/>
        <end position="615"/>
    </location>
</feature>
<organism evidence="9 10">
    <name type="scientific">Allopusillimonas soli</name>
    <dbReference type="NCBI Taxonomy" id="659016"/>
    <lineage>
        <taxon>Bacteria</taxon>
        <taxon>Pseudomonadati</taxon>
        <taxon>Pseudomonadota</taxon>
        <taxon>Betaproteobacteria</taxon>
        <taxon>Burkholderiales</taxon>
        <taxon>Alcaligenaceae</taxon>
        <taxon>Allopusillimonas</taxon>
    </lineage>
</organism>
<keyword evidence="6" id="KW-1133">Transmembrane helix</keyword>
<keyword evidence="6" id="KW-0812">Transmembrane</keyword>
<dbReference type="PROSITE" id="PS50111">
    <property type="entry name" value="CHEMOTAXIS_TRANSDUC_2"/>
    <property type="match status" value="1"/>
</dbReference>
<evidence type="ECO:0000259" key="7">
    <source>
        <dbReference type="PROSITE" id="PS50111"/>
    </source>
</evidence>
<dbReference type="GO" id="GO:0007165">
    <property type="term" value="P:signal transduction"/>
    <property type="evidence" value="ECO:0007669"/>
    <property type="project" value="UniProtKB-KW"/>
</dbReference>
<gene>
    <name evidence="9" type="ORF">H0A68_09940</name>
</gene>
<evidence type="ECO:0000313" key="9">
    <source>
        <dbReference type="EMBL" id="NYT37191.1"/>
    </source>
</evidence>
<feature type="transmembrane region" description="Helical" evidence="6">
    <location>
        <begin position="12"/>
        <end position="32"/>
    </location>
</feature>
<dbReference type="PANTHER" id="PTHR43531:SF14">
    <property type="entry name" value="METHYL-ACCEPTING CHEMOTAXIS PROTEIN I-RELATED"/>
    <property type="match status" value="1"/>
</dbReference>
<dbReference type="SUPFAM" id="SSF58104">
    <property type="entry name" value="Methyl-accepting chemotaxis protein (MCP) signaling domain"/>
    <property type="match status" value="1"/>
</dbReference>
<keyword evidence="10" id="KW-1185">Reference proteome</keyword>
<dbReference type="SMART" id="SM00283">
    <property type="entry name" value="MA"/>
    <property type="match status" value="1"/>
</dbReference>
<dbReference type="InterPro" id="IPR047347">
    <property type="entry name" value="YvaQ-like_sensor"/>
</dbReference>
<dbReference type="CDD" id="cd11386">
    <property type="entry name" value="MCP_signal"/>
    <property type="match status" value="1"/>
</dbReference>
<dbReference type="Pfam" id="PF00672">
    <property type="entry name" value="HAMP"/>
    <property type="match status" value="1"/>
</dbReference>
<feature type="region of interest" description="Disordered" evidence="5">
    <location>
        <begin position="573"/>
        <end position="615"/>
    </location>
</feature>
<dbReference type="PANTHER" id="PTHR43531">
    <property type="entry name" value="PROTEIN ICFG"/>
    <property type="match status" value="1"/>
</dbReference>
<dbReference type="AlphaFoldDB" id="A0A853FFA5"/>
<dbReference type="InterPro" id="IPR024478">
    <property type="entry name" value="HlyB_4HB_MCP"/>
</dbReference>
<dbReference type="GO" id="GO:0006935">
    <property type="term" value="P:chemotaxis"/>
    <property type="evidence" value="ECO:0007669"/>
    <property type="project" value="InterPro"/>
</dbReference>
<evidence type="ECO:0000256" key="4">
    <source>
        <dbReference type="PROSITE-ProRule" id="PRU00284"/>
    </source>
</evidence>
<feature type="domain" description="Methyl-accepting transducer" evidence="7">
    <location>
        <begin position="270"/>
        <end position="499"/>
    </location>
</feature>
<dbReference type="RefSeq" id="WP_129969643.1">
    <property type="nucleotide sequence ID" value="NZ_JACCEW010000003.1"/>
</dbReference>
<evidence type="ECO:0000256" key="3">
    <source>
        <dbReference type="ARBA" id="ARBA00029447"/>
    </source>
</evidence>
<name>A0A853FFA5_9BURK</name>
<dbReference type="InterPro" id="IPR003660">
    <property type="entry name" value="HAMP_dom"/>
</dbReference>
<feature type="transmembrane region" description="Helical" evidence="6">
    <location>
        <begin position="192"/>
        <end position="211"/>
    </location>
</feature>
<reference evidence="9 10" key="1">
    <citation type="submission" date="2020-07" db="EMBL/GenBank/DDBJ databases">
        <title>Taxonomic revisions and descriptions of new bacterial species based on genomic comparisons in the high-G+C-content subgroup of the family Alcaligenaceae.</title>
        <authorList>
            <person name="Szabo A."/>
            <person name="Felfoldi T."/>
        </authorList>
    </citation>
    <scope>NUCLEOTIDE SEQUENCE [LARGE SCALE GENOMIC DNA]</scope>
    <source>
        <strain evidence="9 10">DSM 25264</strain>
    </source>
</reference>
<dbReference type="InterPro" id="IPR051310">
    <property type="entry name" value="MCP_chemotaxis"/>
</dbReference>
<accession>A0A853FFA5</accession>
<comment type="subcellular location">
    <subcellularLocation>
        <location evidence="1">Membrane</location>
    </subcellularLocation>
</comment>
<dbReference type="CDD" id="cd06225">
    <property type="entry name" value="HAMP"/>
    <property type="match status" value="1"/>
</dbReference>
<dbReference type="SMART" id="SM00304">
    <property type="entry name" value="HAMP"/>
    <property type="match status" value="1"/>
</dbReference>
<feature type="region of interest" description="Disordered" evidence="5">
    <location>
        <begin position="316"/>
        <end position="335"/>
    </location>
</feature>
<dbReference type="Proteomes" id="UP000580517">
    <property type="component" value="Unassembled WGS sequence"/>
</dbReference>
<dbReference type="Gene3D" id="1.10.287.950">
    <property type="entry name" value="Methyl-accepting chemotaxis protein"/>
    <property type="match status" value="1"/>
</dbReference>
<feature type="domain" description="HAMP" evidence="8">
    <location>
        <begin position="213"/>
        <end position="265"/>
    </location>
</feature>
<comment type="similarity">
    <text evidence="3">Belongs to the methyl-accepting chemotaxis (MCP) protein family.</text>
</comment>
<dbReference type="PRINTS" id="PR00260">
    <property type="entry name" value="CHEMTRNSDUCR"/>
</dbReference>
<dbReference type="InterPro" id="IPR004090">
    <property type="entry name" value="Chemotax_Me-accpt_rcpt"/>
</dbReference>
<feature type="compositionally biased region" description="Polar residues" evidence="5">
    <location>
        <begin position="316"/>
        <end position="332"/>
    </location>
</feature>
<evidence type="ECO:0000256" key="2">
    <source>
        <dbReference type="ARBA" id="ARBA00022481"/>
    </source>
</evidence>
<comment type="caution">
    <text evidence="9">The sequence shown here is derived from an EMBL/GenBank/DDBJ whole genome shotgun (WGS) entry which is preliminary data.</text>
</comment>
<dbReference type="FunFam" id="1.10.287.950:FF:000001">
    <property type="entry name" value="Methyl-accepting chemotaxis sensory transducer"/>
    <property type="match status" value="1"/>
</dbReference>
<dbReference type="CDD" id="cd19411">
    <property type="entry name" value="MCP2201-like_sensor"/>
    <property type="match status" value="1"/>
</dbReference>
<protein>
    <submittedName>
        <fullName evidence="9">MCP four helix bundle domain-containing protein</fullName>
    </submittedName>
</protein>
<keyword evidence="4" id="KW-0807">Transducer</keyword>
<evidence type="ECO:0000313" key="10">
    <source>
        <dbReference type="Proteomes" id="UP000580517"/>
    </source>
</evidence>
<keyword evidence="2" id="KW-0488">Methylation</keyword>
<keyword evidence="6" id="KW-0472">Membrane</keyword>
<sequence>MMKFGNLRIGQRLALGFGMLLVLTLLIAALGVERLRSTSRDNEALREVPLAKERMISDWYRNLTNGINRTMAVARSTDPSLGPFFAPQTKAATEESAALLKRIEPLLVAETEKQLYATIMEKRNAYLRTRDAVTRAKTEGRIQEAQDIFQAQFVPVADQYREHVRQLVVMQRRYMDEQSEAMARASLHSQRTLVLLAVLAIAFGMLFAWRLTRGITRPLSSALAVARRIAKADLTSDIKVATRDETGDLLRALHAMNETLRNMVAKVRRGAHDIAAASSQIAAGNRDLSSRTDEQASSLTETASAMEEITNTVKQTADNAKQASQLAASTSEAARRGGHATAQVIETMASINASAAKIVDITGVIDSIAFQTNILALNAAVEAARAGEQGKGFAVVASEVRSLAQRSATAAREIKALIDDAVGKIAAGGKLVDDAGVTIDEVVQSVTRVTDIVGEISVASEEQSVGIEQISRAIVQMDDATRQNAALVEQAAAATGSLERQAGDLAQAVSAFQVGTGDAPPMPRIAPPSERAAARPALQAPAGWQPALAGAATPIAEKNAAGAAEACLDGAPDAGAALTPGHLADRDAPAARAGMGQTSPLARKTAQSNEEWTEF</sequence>
<dbReference type="Pfam" id="PF00015">
    <property type="entry name" value="MCPsignal"/>
    <property type="match status" value="1"/>
</dbReference>
<dbReference type="Pfam" id="PF12729">
    <property type="entry name" value="4HB_MCP_1"/>
    <property type="match status" value="1"/>
</dbReference>